<dbReference type="RefSeq" id="WP_061804413.1">
    <property type="nucleotide sequence ID" value="NZ_FOXX01000004.1"/>
</dbReference>
<name>A0A1I5ZBA0_9BACI</name>
<dbReference type="PANTHER" id="PTHR48078:SF6">
    <property type="entry name" value="L-THREONINE DEHYDRATASE CATABOLIC TDCB"/>
    <property type="match status" value="1"/>
</dbReference>
<evidence type="ECO:0000259" key="4">
    <source>
        <dbReference type="Pfam" id="PF00291"/>
    </source>
</evidence>
<dbReference type="SUPFAM" id="SSF53686">
    <property type="entry name" value="Tryptophan synthase beta subunit-like PLP-dependent enzymes"/>
    <property type="match status" value="1"/>
</dbReference>
<dbReference type="InterPro" id="IPR000634">
    <property type="entry name" value="Ser/Thr_deHydtase_PyrdxlP-BS"/>
</dbReference>
<dbReference type="InterPro" id="IPR050147">
    <property type="entry name" value="Ser/Thr_Dehydratase"/>
</dbReference>
<dbReference type="Proteomes" id="UP000182762">
    <property type="component" value="Unassembled WGS sequence"/>
</dbReference>
<comment type="cofactor">
    <cofactor evidence="1">
        <name>pyridoxal 5'-phosphate</name>
        <dbReference type="ChEBI" id="CHEBI:597326"/>
    </cofactor>
</comment>
<dbReference type="EMBL" id="FOXX01000004">
    <property type="protein sequence ID" value="SFQ53751.1"/>
    <property type="molecule type" value="Genomic_DNA"/>
</dbReference>
<dbReference type="GeneID" id="93710553"/>
<protein>
    <submittedName>
        <fullName evidence="5">Threonine synthase</fullName>
    </submittedName>
</protein>
<keyword evidence="2" id="KW-0663">Pyridoxal phosphate</keyword>
<reference evidence="5 6" key="1">
    <citation type="submission" date="2016-10" db="EMBL/GenBank/DDBJ databases">
        <authorList>
            <person name="Varghese N."/>
            <person name="Submissions S."/>
        </authorList>
    </citation>
    <scope>NUCLEOTIDE SEQUENCE [LARGE SCALE GENOMIC DNA]</scope>
    <source>
        <strain evidence="5 6">DSM 13796</strain>
    </source>
</reference>
<gene>
    <name evidence="5" type="ORF">SAMN02745910_01869</name>
</gene>
<dbReference type="Gene3D" id="3.40.50.1100">
    <property type="match status" value="2"/>
</dbReference>
<dbReference type="InterPro" id="IPR036052">
    <property type="entry name" value="TrpB-like_PALP_sf"/>
</dbReference>
<dbReference type="PANTHER" id="PTHR48078">
    <property type="entry name" value="THREONINE DEHYDRATASE, MITOCHONDRIAL-RELATED"/>
    <property type="match status" value="1"/>
</dbReference>
<comment type="caution">
    <text evidence="5">The sequence shown here is derived from an EMBL/GenBank/DDBJ whole genome shotgun (WGS) entry which is preliminary data.</text>
</comment>
<keyword evidence="6" id="KW-1185">Reference proteome</keyword>
<dbReference type="PROSITE" id="PS00165">
    <property type="entry name" value="DEHYDRATASE_SER_THR"/>
    <property type="match status" value="1"/>
</dbReference>
<evidence type="ECO:0000256" key="2">
    <source>
        <dbReference type="ARBA" id="ARBA00022898"/>
    </source>
</evidence>
<evidence type="ECO:0000256" key="1">
    <source>
        <dbReference type="ARBA" id="ARBA00001933"/>
    </source>
</evidence>
<organism evidence="5 6">
    <name type="scientific">Priestia endophytica DSM 13796</name>
    <dbReference type="NCBI Taxonomy" id="1121089"/>
    <lineage>
        <taxon>Bacteria</taxon>
        <taxon>Bacillati</taxon>
        <taxon>Bacillota</taxon>
        <taxon>Bacilli</taxon>
        <taxon>Bacillales</taxon>
        <taxon>Bacillaceae</taxon>
        <taxon>Priestia</taxon>
    </lineage>
</organism>
<proteinExistence type="predicted"/>
<evidence type="ECO:0000256" key="3">
    <source>
        <dbReference type="ARBA" id="ARBA00023239"/>
    </source>
</evidence>
<sequence length="368" mass="40356">MSEYYVCHSCGTKYEITENVWKCKCGGMLDLLKQKVTLDPSKLSERPPTMWRYVDTMAFENDSTIWRKVTMGEGYTPLIVLDETKPNTLVKVDYMMPTLSFKDRGAAVLIAKAKELGVTRVIADSSGNAGTAIAAYAKRAGIACDIFLREGTSPKKIAQVKAHGANVRTVNGTREDVAAAAQKAINEEKHFYASHVYNPFFYEGTKTYAYEIWEQMKSEPDTLIIPVGNGTLLLGAYYGFKELLENGLIKKVPKIVAIQAENCAPLAKAFVNNEIEAEEIKGKETLAEGIAIAAPARSVQILEAVRTTNGEILTVNEEEILQARAALAGKGFYVEITTAANYAGYLKYNHSLSEKIIIPLCGAGIKSN</sequence>
<dbReference type="Pfam" id="PF00291">
    <property type="entry name" value="PALP"/>
    <property type="match status" value="1"/>
</dbReference>
<dbReference type="InterPro" id="IPR001926">
    <property type="entry name" value="TrpB-like_PALP"/>
</dbReference>
<feature type="domain" description="Tryptophan synthase beta chain-like PALP" evidence="4">
    <location>
        <begin position="69"/>
        <end position="362"/>
    </location>
</feature>
<keyword evidence="3" id="KW-0456">Lyase</keyword>
<evidence type="ECO:0000313" key="5">
    <source>
        <dbReference type="EMBL" id="SFQ53751.1"/>
    </source>
</evidence>
<dbReference type="CDD" id="cd01563">
    <property type="entry name" value="Thr-synth_1"/>
    <property type="match status" value="1"/>
</dbReference>
<evidence type="ECO:0000313" key="6">
    <source>
        <dbReference type="Proteomes" id="UP000182762"/>
    </source>
</evidence>
<accession>A0A1I5ZBA0</accession>